<dbReference type="OrthoDB" id="406505at2759"/>
<dbReference type="Proteomes" id="UP000799118">
    <property type="component" value="Unassembled WGS sequence"/>
</dbReference>
<evidence type="ECO:0000313" key="3">
    <source>
        <dbReference type="EMBL" id="KAE9410370.1"/>
    </source>
</evidence>
<dbReference type="SUPFAM" id="SSF50685">
    <property type="entry name" value="Barwin-like endoglucanases"/>
    <property type="match status" value="1"/>
</dbReference>
<evidence type="ECO:0008006" key="5">
    <source>
        <dbReference type="Google" id="ProtNLM"/>
    </source>
</evidence>
<reference evidence="3" key="1">
    <citation type="journal article" date="2019" name="Environ. Microbiol.">
        <title>Fungal ecological strategies reflected in gene transcription - a case study of two litter decomposers.</title>
        <authorList>
            <person name="Barbi F."/>
            <person name="Kohler A."/>
            <person name="Barry K."/>
            <person name="Baskaran P."/>
            <person name="Daum C."/>
            <person name="Fauchery L."/>
            <person name="Ihrmark K."/>
            <person name="Kuo A."/>
            <person name="LaButti K."/>
            <person name="Lipzen A."/>
            <person name="Morin E."/>
            <person name="Grigoriev I.V."/>
            <person name="Henrissat B."/>
            <person name="Lindahl B."/>
            <person name="Martin F."/>
        </authorList>
    </citation>
    <scope>NUCLEOTIDE SEQUENCE</scope>
    <source>
        <strain evidence="3">JB14</strain>
    </source>
</reference>
<keyword evidence="1 2" id="KW-0732">Signal</keyword>
<dbReference type="Gene3D" id="2.40.40.10">
    <property type="entry name" value="RlpA-like domain"/>
    <property type="match status" value="1"/>
</dbReference>
<gene>
    <name evidence="3" type="ORF">BT96DRAFT_805277</name>
</gene>
<name>A0A6A4IKB9_9AGAR</name>
<feature type="signal peptide" evidence="2">
    <location>
        <begin position="1"/>
        <end position="21"/>
    </location>
</feature>
<dbReference type="EMBL" id="ML769385">
    <property type="protein sequence ID" value="KAE9410370.1"/>
    <property type="molecule type" value="Genomic_DNA"/>
</dbReference>
<evidence type="ECO:0000256" key="1">
    <source>
        <dbReference type="ARBA" id="ARBA00022729"/>
    </source>
</evidence>
<dbReference type="PANTHER" id="PTHR31836:SF22">
    <property type="entry name" value="RLPA-LIKE PROTEIN DOUBLE-PSI BETA-BARREL DOMAIN-CONTAINING PROTEIN"/>
    <property type="match status" value="1"/>
</dbReference>
<accession>A0A6A4IKB9</accession>
<dbReference type="AlphaFoldDB" id="A0A6A4IKB9"/>
<protein>
    <recommendedName>
        <fullName evidence="5">RlpA-like protein double-psi beta-barrel domain-containing protein</fullName>
    </recommendedName>
</protein>
<dbReference type="InterPro" id="IPR036908">
    <property type="entry name" value="RlpA-like_sf"/>
</dbReference>
<proteinExistence type="predicted"/>
<dbReference type="PANTHER" id="PTHR31836">
    <property type="match status" value="1"/>
</dbReference>
<dbReference type="InterPro" id="IPR051477">
    <property type="entry name" value="Expansin_CellWall"/>
</dbReference>
<evidence type="ECO:0000313" key="4">
    <source>
        <dbReference type="Proteomes" id="UP000799118"/>
    </source>
</evidence>
<keyword evidence="4" id="KW-1185">Reference proteome</keyword>
<organism evidence="3 4">
    <name type="scientific">Gymnopus androsaceus JB14</name>
    <dbReference type="NCBI Taxonomy" id="1447944"/>
    <lineage>
        <taxon>Eukaryota</taxon>
        <taxon>Fungi</taxon>
        <taxon>Dikarya</taxon>
        <taxon>Basidiomycota</taxon>
        <taxon>Agaricomycotina</taxon>
        <taxon>Agaricomycetes</taxon>
        <taxon>Agaricomycetidae</taxon>
        <taxon>Agaricales</taxon>
        <taxon>Marasmiineae</taxon>
        <taxon>Omphalotaceae</taxon>
        <taxon>Gymnopus</taxon>
    </lineage>
</organism>
<sequence length="245" mass="26801">MSRQLAFFVAFLFLILPGVTSSVLRLPSSELSQYRRSHSLNDSYDFDPRDGWTTLNATTLQRATRDDVAALEPKSQKRGFSATVESAFKSIKAIGKAVGVEITWYTGNDLLNPSCWSKSVWTPTDESFVCALTLDGWTTKPQCFSFLELCTGPKKCVYVRVVDTCAGCAAGSKHVDLTRAAFTQLAPVDEGVLTVQMRPATDPTEWFVSLLVLVAIGTDYIGSLGSKNVGPEELNTTLFFACTIL</sequence>
<evidence type="ECO:0000256" key="2">
    <source>
        <dbReference type="SAM" id="SignalP"/>
    </source>
</evidence>
<feature type="chain" id="PRO_5025482572" description="RlpA-like protein double-psi beta-barrel domain-containing protein" evidence="2">
    <location>
        <begin position="22"/>
        <end position="245"/>
    </location>
</feature>